<dbReference type="FunFam" id="1.10.10.60:FF:000141">
    <property type="entry name" value="TetR family transcriptional regulator"/>
    <property type="match status" value="1"/>
</dbReference>
<dbReference type="PANTHER" id="PTHR43798">
    <property type="entry name" value="MONOACYLGLYCEROL LIPASE"/>
    <property type="match status" value="1"/>
</dbReference>
<name>A0A1Y5SSZ7_9RHOB</name>
<dbReference type="RefSeq" id="WP_085864705.1">
    <property type="nucleotide sequence ID" value="NZ_FWFT01000003.1"/>
</dbReference>
<proteinExistence type="predicted"/>
<dbReference type="Gene3D" id="3.40.50.1820">
    <property type="entry name" value="alpha/beta hydrolase"/>
    <property type="match status" value="1"/>
</dbReference>
<dbReference type="Pfam" id="PF14246">
    <property type="entry name" value="TetR_C_7"/>
    <property type="match status" value="1"/>
</dbReference>
<dbReference type="Pfam" id="PF12697">
    <property type="entry name" value="Abhydrolase_6"/>
    <property type="match status" value="1"/>
</dbReference>
<evidence type="ECO:0000256" key="1">
    <source>
        <dbReference type="ARBA" id="ARBA00022801"/>
    </source>
</evidence>
<dbReference type="InterPro" id="IPR009057">
    <property type="entry name" value="Homeodomain-like_sf"/>
</dbReference>
<feature type="DNA-binding region" description="H-T-H motif" evidence="5">
    <location>
        <begin position="470"/>
        <end position="489"/>
    </location>
</feature>
<dbReference type="Pfam" id="PF10604">
    <property type="entry name" value="Polyketide_cyc2"/>
    <property type="match status" value="1"/>
</dbReference>
<dbReference type="InterPro" id="IPR036271">
    <property type="entry name" value="Tet_transcr_reg_TetR-rel_C_sf"/>
</dbReference>
<keyword evidence="4" id="KW-0804">Transcription</keyword>
<dbReference type="GO" id="GO:0003677">
    <property type="term" value="F:DNA binding"/>
    <property type="evidence" value="ECO:0007669"/>
    <property type="project" value="UniProtKB-UniRule"/>
</dbReference>
<feature type="domain" description="HTH tetR-type" evidence="6">
    <location>
        <begin position="447"/>
        <end position="507"/>
    </location>
</feature>
<protein>
    <submittedName>
        <fullName evidence="7">3-oxoadipate enol-lactonase 2</fullName>
        <ecNumber evidence="7">3.1.1.24</ecNumber>
    </submittedName>
</protein>
<evidence type="ECO:0000259" key="6">
    <source>
        <dbReference type="PROSITE" id="PS50977"/>
    </source>
</evidence>
<organism evidence="7 8">
    <name type="scientific">Pseudooctadecabacter jejudonensis</name>
    <dbReference type="NCBI Taxonomy" id="1391910"/>
    <lineage>
        <taxon>Bacteria</taxon>
        <taxon>Pseudomonadati</taxon>
        <taxon>Pseudomonadota</taxon>
        <taxon>Alphaproteobacteria</taxon>
        <taxon>Rhodobacterales</taxon>
        <taxon>Paracoccaceae</taxon>
        <taxon>Pseudooctadecabacter</taxon>
    </lineage>
</organism>
<evidence type="ECO:0000256" key="4">
    <source>
        <dbReference type="ARBA" id="ARBA00023163"/>
    </source>
</evidence>
<dbReference type="PRINTS" id="PR00455">
    <property type="entry name" value="HTHTETR"/>
</dbReference>
<dbReference type="SUPFAM" id="SSF46689">
    <property type="entry name" value="Homeodomain-like"/>
    <property type="match status" value="1"/>
</dbReference>
<dbReference type="SUPFAM" id="SSF48498">
    <property type="entry name" value="Tetracyclin repressor-like, C-terminal domain"/>
    <property type="match status" value="1"/>
</dbReference>
<dbReference type="InterPro" id="IPR019587">
    <property type="entry name" value="Polyketide_cyclase/dehydratase"/>
</dbReference>
<dbReference type="Gene3D" id="3.30.530.20">
    <property type="match status" value="1"/>
</dbReference>
<evidence type="ECO:0000313" key="8">
    <source>
        <dbReference type="Proteomes" id="UP000193623"/>
    </source>
</evidence>
<keyword evidence="3 5" id="KW-0238">DNA-binding</keyword>
<evidence type="ECO:0000256" key="5">
    <source>
        <dbReference type="PROSITE-ProRule" id="PRU00335"/>
    </source>
</evidence>
<dbReference type="PRINTS" id="PR00111">
    <property type="entry name" value="ABHYDROLASE"/>
</dbReference>
<gene>
    <name evidence="7" type="primary">catD_1</name>
    <name evidence="7" type="ORF">PSJ8397_02309</name>
</gene>
<keyword evidence="8" id="KW-1185">Reference proteome</keyword>
<dbReference type="InterPro" id="IPR039536">
    <property type="entry name" value="TetR_C_Proteobacteria"/>
</dbReference>
<reference evidence="7 8" key="1">
    <citation type="submission" date="2017-03" db="EMBL/GenBank/DDBJ databases">
        <authorList>
            <person name="Afonso C.L."/>
            <person name="Miller P.J."/>
            <person name="Scott M.A."/>
            <person name="Spackman E."/>
            <person name="Goraichik I."/>
            <person name="Dimitrov K.M."/>
            <person name="Suarez D.L."/>
            <person name="Swayne D.E."/>
        </authorList>
    </citation>
    <scope>NUCLEOTIDE SEQUENCE [LARGE SCALE GENOMIC DNA]</scope>
    <source>
        <strain evidence="7 8">CECT 8397</strain>
    </source>
</reference>
<dbReference type="CDD" id="cd07821">
    <property type="entry name" value="PYR_PYL_RCAR_like"/>
    <property type="match status" value="1"/>
</dbReference>
<keyword evidence="2" id="KW-0805">Transcription regulation</keyword>
<dbReference type="EC" id="3.1.1.24" evidence="7"/>
<dbReference type="InterPro" id="IPR000073">
    <property type="entry name" value="AB_hydrolase_1"/>
</dbReference>
<dbReference type="SUPFAM" id="SSF53474">
    <property type="entry name" value="alpha/beta-Hydrolases"/>
    <property type="match status" value="1"/>
</dbReference>
<dbReference type="Gene3D" id="1.10.357.10">
    <property type="entry name" value="Tetracycline Repressor, domain 2"/>
    <property type="match status" value="1"/>
</dbReference>
<keyword evidence="1 7" id="KW-0378">Hydrolase</keyword>
<dbReference type="OrthoDB" id="9793083at2"/>
<dbReference type="AlphaFoldDB" id="A0A1Y5SSZ7"/>
<dbReference type="EMBL" id="FWFT01000003">
    <property type="protein sequence ID" value="SLN44541.1"/>
    <property type="molecule type" value="Genomic_DNA"/>
</dbReference>
<dbReference type="InterPro" id="IPR029058">
    <property type="entry name" value="AB_hydrolase_fold"/>
</dbReference>
<dbReference type="GO" id="GO:0047570">
    <property type="term" value="F:3-oxoadipate enol-lactonase activity"/>
    <property type="evidence" value="ECO:0007669"/>
    <property type="project" value="UniProtKB-EC"/>
</dbReference>
<dbReference type="InterPro" id="IPR050266">
    <property type="entry name" value="AB_hydrolase_sf"/>
</dbReference>
<dbReference type="Pfam" id="PF00440">
    <property type="entry name" value="TetR_N"/>
    <property type="match status" value="1"/>
</dbReference>
<dbReference type="PANTHER" id="PTHR43798:SF31">
    <property type="entry name" value="AB HYDROLASE SUPERFAMILY PROTEIN YCLE"/>
    <property type="match status" value="1"/>
</dbReference>
<dbReference type="SUPFAM" id="SSF55961">
    <property type="entry name" value="Bet v1-like"/>
    <property type="match status" value="1"/>
</dbReference>
<accession>A0A1Y5SSZ7</accession>
<dbReference type="PROSITE" id="PS01081">
    <property type="entry name" value="HTH_TETR_1"/>
    <property type="match status" value="1"/>
</dbReference>
<dbReference type="Proteomes" id="UP000193623">
    <property type="component" value="Unassembled WGS sequence"/>
</dbReference>
<evidence type="ECO:0000313" key="7">
    <source>
        <dbReference type="EMBL" id="SLN44541.1"/>
    </source>
</evidence>
<evidence type="ECO:0000256" key="2">
    <source>
        <dbReference type="ARBA" id="ARBA00023015"/>
    </source>
</evidence>
<dbReference type="InterPro" id="IPR001647">
    <property type="entry name" value="HTH_TetR"/>
</dbReference>
<dbReference type="InterPro" id="IPR023772">
    <property type="entry name" value="DNA-bd_HTH_TetR-type_CS"/>
</dbReference>
<dbReference type="GO" id="GO:0016020">
    <property type="term" value="C:membrane"/>
    <property type="evidence" value="ECO:0007669"/>
    <property type="project" value="TreeGrafter"/>
</dbReference>
<evidence type="ECO:0000256" key="3">
    <source>
        <dbReference type="ARBA" id="ARBA00023125"/>
    </source>
</evidence>
<dbReference type="PROSITE" id="PS50977">
    <property type="entry name" value="HTH_TETR_2"/>
    <property type="match status" value="1"/>
</dbReference>
<sequence>MATSSVHVVRKIAASREAVWAVLGTFDVSWHPAVASCDLLRSPDGALLRSFTDLDGQPYEERRTYVSDTDRVLCYTALRGINGLLNYAARVEVTGADGGCVVTWHADIAASADRIDGIAAGTEAIFEAGLDALDAKTTSKSIPRPKLQRGDVVPDVTVIGGLPELSVRHGGQKAQSDTLVLFLHGIGGNATNWDAQVTALAAQYNVAAMDLRGYGGSSLGTGPSQIDDYCDDILFVMTAFGASRLVLVGLSYGSWIGTSFAMRHSDKLVGLVLAGGCTGMSEADPRERETFRVSREVPLDAGQTPADFAPAVVDIIAGPDATEAQRDAMRASMAAIPSATYRDALQCFTNPLEQFDFSKIDCPVLLMTGEHDKLAPPAEIRRVSERIADARTLNGRIADVQFEVIAGAGHICNLEAPAVTNDLLHRFLSRLPDVAVDYKASLPERQREKADRIRQAAHDEFCENGFDGASMDRIANRADVSKPTLYQYFGGKDVLLEAVLDQARTQIVAPLMAKDGPLVERLWRFSWVYADFVLRPDMLSLARLILGEASRRPETAIAYHQNGPARAFEGLVDFINDAVRSGEIQTDAPDLAAQNLWSLILSGPRDRYLHYAEERPTQDELLRSIGHGLWVFLKAYGTDPQAQLATLDSFISAKTDNLHQQVEDA</sequence>
<dbReference type="InterPro" id="IPR023393">
    <property type="entry name" value="START-like_dom_sf"/>
</dbReference>